<dbReference type="InterPro" id="IPR051620">
    <property type="entry name" value="ORF904-like_C"/>
</dbReference>
<dbReference type="Pfam" id="PF19263">
    <property type="entry name" value="DUF5906"/>
    <property type="match status" value="1"/>
</dbReference>
<evidence type="ECO:0000256" key="3">
    <source>
        <dbReference type="ARBA" id="ARBA00022840"/>
    </source>
</evidence>
<keyword evidence="6" id="KW-1185">Reference proteome</keyword>
<reference evidence="5 6" key="1">
    <citation type="submission" date="2020-02" db="EMBL/GenBank/DDBJ databases">
        <title>Characterization of vanA genotype vancomycin-resistant Enterococcus saigonensis VE80.</title>
        <authorList>
            <person name="Harada T."/>
            <person name="Motooka D."/>
            <person name="Nakamura S."/>
            <person name="Yamamoto Y."/>
            <person name="Kawahara R."/>
            <person name="Kawatsu K."/>
        </authorList>
    </citation>
    <scope>NUCLEOTIDE SEQUENCE [LARGE SCALE GENOMIC DNA]</scope>
    <source>
        <strain evidence="5 6">VE80</strain>
    </source>
</reference>
<keyword evidence="2" id="KW-0378">Hydrolase</keyword>
<dbReference type="PROSITE" id="PS51206">
    <property type="entry name" value="SF3_HELICASE_1"/>
    <property type="match status" value="1"/>
</dbReference>
<dbReference type="EMBL" id="AP022822">
    <property type="protein sequence ID" value="BCA84939.1"/>
    <property type="molecule type" value="Genomic_DNA"/>
</dbReference>
<dbReference type="InterPro" id="IPR014015">
    <property type="entry name" value="Helicase_SF3_DNA-vir"/>
</dbReference>
<evidence type="ECO:0000313" key="5">
    <source>
        <dbReference type="EMBL" id="BCA84939.1"/>
    </source>
</evidence>
<accession>A0A679IA72</accession>
<evidence type="ECO:0000256" key="2">
    <source>
        <dbReference type="ARBA" id="ARBA00022801"/>
    </source>
</evidence>
<dbReference type="RefSeq" id="WP_173102312.1">
    <property type="nucleotide sequence ID" value="NZ_AP022822.1"/>
</dbReference>
<feature type="domain" description="SF3 helicase" evidence="4">
    <location>
        <begin position="231"/>
        <end position="424"/>
    </location>
</feature>
<dbReference type="NCBIfam" id="TIGR01613">
    <property type="entry name" value="primase_Cterm"/>
    <property type="match status" value="1"/>
</dbReference>
<dbReference type="Proteomes" id="UP000502998">
    <property type="component" value="Chromosome"/>
</dbReference>
<gene>
    <name evidence="5" type="ORF">EsVE80_04620</name>
</gene>
<dbReference type="InterPro" id="IPR014818">
    <property type="entry name" value="Phage/plasmid_primase_P4_C"/>
</dbReference>
<organism evidence="5 6">
    <name type="scientific">Enterococcus saigonensis</name>
    <dbReference type="NCBI Taxonomy" id="1805431"/>
    <lineage>
        <taxon>Bacteria</taxon>
        <taxon>Bacillati</taxon>
        <taxon>Bacillota</taxon>
        <taxon>Bacilli</taxon>
        <taxon>Lactobacillales</taxon>
        <taxon>Enterococcaceae</taxon>
        <taxon>Enterococcus</taxon>
    </lineage>
</organism>
<dbReference type="InterPro" id="IPR027417">
    <property type="entry name" value="P-loop_NTPase"/>
</dbReference>
<proteinExistence type="predicted"/>
<dbReference type="PANTHER" id="PTHR35372">
    <property type="entry name" value="ATP BINDING PROTEIN-RELATED"/>
    <property type="match status" value="1"/>
</dbReference>
<keyword evidence="3" id="KW-0067">ATP-binding</keyword>
<evidence type="ECO:0000313" key="6">
    <source>
        <dbReference type="Proteomes" id="UP000502998"/>
    </source>
</evidence>
<dbReference type="AlphaFoldDB" id="A0A679IA72"/>
<dbReference type="GO" id="GO:0016787">
    <property type="term" value="F:hydrolase activity"/>
    <property type="evidence" value="ECO:0007669"/>
    <property type="project" value="UniProtKB-KW"/>
</dbReference>
<dbReference type="InterPro" id="IPR006500">
    <property type="entry name" value="Helicase_put_C_phage/plasmid"/>
</dbReference>
<name>A0A679IA72_9ENTE</name>
<evidence type="ECO:0000259" key="4">
    <source>
        <dbReference type="PROSITE" id="PS51206"/>
    </source>
</evidence>
<sequence length="529" mass="60756">MSSISDSVLKETFAIRRTVQQKKKNSYFGKTPLNLRVAIKEIESKDVGIAQAMVDELNNISPDWFMCTVEVNQKDSDKFSIDHYFDHEKMGDMIIKKNHLLRFPKLLEGAVYEPLKGAWRYFGKNEMISFTEKICLEELQAWGYYDQRYISPVKTYVKQKTYDPSYSNRSPFEESNPALVPFKNGTYNILTNEMKPHDPDNFILISYNYELDMTGTPTPATDKFFHDFFGDAALFMKQFIGYTFYRSHAPAQDLVFLYGKGGEGKSSFLNMVAENYITKENRTALTPQMLTKDKFAVVDLLGKALNLSGDIDDDYISQTAILKQLTGGDAVRGEFKGIQGFTFVSHSKHIFSMNGFFHFKDMSPGFADRLTIVPITVGNQRLEGATFWESQDLDAMEKESTSFVYQCIQEFKKIFNGKKANFTRSKEMADTKSEWLFDNDRIAQFLFECCVIDTAETKGEIAKTVVAEYRAFCSCNGYRPQSTKELTKYLNDKYEVPKRKNTQGFNDSGQHTYRYSGLKLTSTYRILSD</sequence>
<dbReference type="InterPro" id="IPR045455">
    <property type="entry name" value="NrS-1_pol-like_helicase"/>
</dbReference>
<evidence type="ECO:0000256" key="1">
    <source>
        <dbReference type="ARBA" id="ARBA00022741"/>
    </source>
</evidence>
<keyword evidence="1" id="KW-0547">Nucleotide-binding</keyword>
<dbReference type="SUPFAM" id="SSF52540">
    <property type="entry name" value="P-loop containing nucleoside triphosphate hydrolases"/>
    <property type="match status" value="1"/>
</dbReference>
<dbReference type="KEGG" id="esg:EsVE80_04620"/>
<dbReference type="PANTHER" id="PTHR35372:SF2">
    <property type="entry name" value="SF3 HELICASE DOMAIN-CONTAINING PROTEIN"/>
    <property type="match status" value="1"/>
</dbReference>
<dbReference type="Pfam" id="PF08706">
    <property type="entry name" value="D5_N"/>
    <property type="match status" value="1"/>
</dbReference>
<dbReference type="GO" id="GO:0005524">
    <property type="term" value="F:ATP binding"/>
    <property type="evidence" value="ECO:0007669"/>
    <property type="project" value="UniProtKB-KW"/>
</dbReference>
<dbReference type="Gene3D" id="3.40.50.300">
    <property type="entry name" value="P-loop containing nucleotide triphosphate hydrolases"/>
    <property type="match status" value="1"/>
</dbReference>
<protein>
    <recommendedName>
        <fullName evidence="4">SF3 helicase domain-containing protein</fullName>
    </recommendedName>
</protein>